<evidence type="ECO:0000313" key="3">
    <source>
        <dbReference type="Proteomes" id="UP000515908"/>
    </source>
</evidence>
<dbReference type="Proteomes" id="UP000515908">
    <property type="component" value="Chromosome 05"/>
</dbReference>
<evidence type="ECO:0000256" key="1">
    <source>
        <dbReference type="SAM" id="MobiDB-lite"/>
    </source>
</evidence>
<reference evidence="2 3" key="1">
    <citation type="submission" date="2020-08" db="EMBL/GenBank/DDBJ databases">
        <authorList>
            <person name="Newling K."/>
            <person name="Davey J."/>
            <person name="Forrester S."/>
        </authorList>
    </citation>
    <scope>NUCLEOTIDE SEQUENCE [LARGE SCALE GENOMIC DNA]</scope>
    <source>
        <strain evidence="3">Crithidia deanei Carvalho (ATCC PRA-265)</strain>
    </source>
</reference>
<feature type="compositionally biased region" description="Polar residues" evidence="1">
    <location>
        <begin position="82"/>
        <end position="93"/>
    </location>
</feature>
<accession>A0A7G2CBM3</accession>
<dbReference type="EMBL" id="LR877149">
    <property type="protein sequence ID" value="CAD2215442.1"/>
    <property type="molecule type" value="Genomic_DNA"/>
</dbReference>
<keyword evidence="3" id="KW-1185">Reference proteome</keyword>
<name>A0A7G2CBM3_9TRYP</name>
<proteinExistence type="predicted"/>
<dbReference type="VEuPathDB" id="TriTrypDB:ADEAN_000289700"/>
<feature type="compositionally biased region" description="Polar residues" evidence="1">
    <location>
        <begin position="301"/>
        <end position="326"/>
    </location>
</feature>
<evidence type="ECO:0000313" key="2">
    <source>
        <dbReference type="EMBL" id="CAD2215442.1"/>
    </source>
</evidence>
<feature type="region of interest" description="Disordered" evidence="1">
    <location>
        <begin position="21"/>
        <end position="153"/>
    </location>
</feature>
<organism evidence="2 3">
    <name type="scientific">Angomonas deanei</name>
    <dbReference type="NCBI Taxonomy" id="59799"/>
    <lineage>
        <taxon>Eukaryota</taxon>
        <taxon>Discoba</taxon>
        <taxon>Euglenozoa</taxon>
        <taxon>Kinetoplastea</taxon>
        <taxon>Metakinetoplastina</taxon>
        <taxon>Trypanosomatida</taxon>
        <taxon>Trypanosomatidae</taxon>
        <taxon>Strigomonadinae</taxon>
        <taxon>Angomonas</taxon>
    </lineage>
</organism>
<protein>
    <submittedName>
        <fullName evidence="2">Uncharacterized protein</fullName>
    </submittedName>
</protein>
<feature type="compositionally biased region" description="Low complexity" evidence="1">
    <location>
        <begin position="21"/>
        <end position="33"/>
    </location>
</feature>
<sequence>MDILSGGAHTGLTVASSDAIALSSSSPRTASPSQKGTPMPTWFPSIPHATWKQATASFAATKATESEGRSNGIDDEDDDRNSSQYSNNASSVRRGTRDAASERFAQQAKQMEEMRRELEQLKKREATAKEESRLAKEKTSHQDPIDSLRLQPMSDDYAKDVNAVLDQLLKPPPTRRPPPVEKELTARPTSVGFVPQSVSPIADDRHNFPSLPRNDVDPLWFRYGVHSDSKIKPFHRQYDQHDLGAAAMAVQHGPFGRQSSTIAREEGINAMDDAALASSVSDKQFSEAVRNHYPTAIETRQTSFNPSDSLTSAPATQLRPSTSPAVMNTKDTKSKPVHRVTHVPPNTLLSGSPSLHQEEPTTPLFLKQDAFPNSTAT</sequence>
<feature type="region of interest" description="Disordered" evidence="1">
    <location>
        <begin position="301"/>
        <end position="377"/>
    </location>
</feature>
<dbReference type="AlphaFoldDB" id="A0A7G2CBM3"/>
<gene>
    <name evidence="2" type="ORF">ADEAN_000289700</name>
</gene>
<feature type="compositionally biased region" description="Basic and acidic residues" evidence="1">
    <location>
        <begin position="110"/>
        <end position="146"/>
    </location>
</feature>